<organism evidence="2 3">
    <name type="scientific">Ceratocystis lukuohia</name>
    <dbReference type="NCBI Taxonomy" id="2019550"/>
    <lineage>
        <taxon>Eukaryota</taxon>
        <taxon>Fungi</taxon>
        <taxon>Dikarya</taxon>
        <taxon>Ascomycota</taxon>
        <taxon>Pezizomycotina</taxon>
        <taxon>Sordariomycetes</taxon>
        <taxon>Hypocreomycetidae</taxon>
        <taxon>Microascales</taxon>
        <taxon>Ceratocystidaceae</taxon>
        <taxon>Ceratocystis</taxon>
    </lineage>
</organism>
<sequence>MSTLTSTFVTARLLQFLISVSVISLSATHISDIYSAEYTPPFILTATLVVTCISIVHVAATALLYRKSLLPLLASAGGDFAVFVALIVVVAVQGNPLSSVSCSSLSKDRASISSYAAPSDATTSSASGTESETGSKATLSYSLYTSASKSTCASLKALWALTITMCILFVISFLAQLLLWRQSRASTTQLLHSQPAMHNPKLSLSGRTGYSTDLEAGAEAIGAKTTTSTTATDATAATAAAYPPPYTRLYPQRLLDPELSTNSSQP</sequence>
<dbReference type="EMBL" id="JABSNW010000001">
    <property type="protein sequence ID" value="KAL2891647.1"/>
    <property type="molecule type" value="Genomic_DNA"/>
</dbReference>
<keyword evidence="3" id="KW-1185">Reference proteome</keyword>
<keyword evidence="1" id="KW-1133">Transmembrane helix</keyword>
<feature type="transmembrane region" description="Helical" evidence="1">
    <location>
        <begin position="157"/>
        <end position="180"/>
    </location>
</feature>
<evidence type="ECO:0000256" key="1">
    <source>
        <dbReference type="SAM" id="Phobius"/>
    </source>
</evidence>
<evidence type="ECO:0008006" key="4">
    <source>
        <dbReference type="Google" id="ProtNLM"/>
    </source>
</evidence>
<dbReference type="Proteomes" id="UP001610728">
    <property type="component" value="Unassembled WGS sequence"/>
</dbReference>
<feature type="transmembrane region" description="Helical" evidence="1">
    <location>
        <begin position="42"/>
        <end position="65"/>
    </location>
</feature>
<gene>
    <name evidence="2" type="ORF">HOO65_011005</name>
</gene>
<keyword evidence="1" id="KW-0812">Transmembrane</keyword>
<reference evidence="2 3" key="1">
    <citation type="submission" date="2020-05" db="EMBL/GenBank/DDBJ databases">
        <title>Ceratocystis lukuohia genome.</title>
        <authorList>
            <person name="Harrington T.C."/>
            <person name="Kim K."/>
            <person name="Mayers C.G."/>
        </authorList>
    </citation>
    <scope>NUCLEOTIDE SEQUENCE [LARGE SCALE GENOMIC DNA]</scope>
    <source>
        <strain evidence="2 3">C4212</strain>
    </source>
</reference>
<comment type="caution">
    <text evidence="2">The sequence shown here is derived from an EMBL/GenBank/DDBJ whole genome shotgun (WGS) entry which is preliminary data.</text>
</comment>
<evidence type="ECO:0000313" key="3">
    <source>
        <dbReference type="Proteomes" id="UP001610728"/>
    </source>
</evidence>
<protein>
    <recommendedName>
        <fullName evidence="4">MARVEL domain-containing protein</fullName>
    </recommendedName>
</protein>
<name>A0ABR4MTN4_9PEZI</name>
<feature type="transmembrane region" description="Helical" evidence="1">
    <location>
        <begin position="72"/>
        <end position="92"/>
    </location>
</feature>
<keyword evidence="1" id="KW-0472">Membrane</keyword>
<accession>A0ABR4MTN4</accession>
<proteinExistence type="predicted"/>
<dbReference type="GeneID" id="98115251"/>
<evidence type="ECO:0000313" key="2">
    <source>
        <dbReference type="EMBL" id="KAL2891647.1"/>
    </source>
</evidence>
<dbReference type="RefSeq" id="XP_070862827.1">
    <property type="nucleotide sequence ID" value="XM_071006062.1"/>
</dbReference>